<dbReference type="HOGENOM" id="CLU_1139618_0_0_1"/>
<reference evidence="2" key="1">
    <citation type="journal article" date="2008" name="Science">
        <title>The Physcomitrella genome reveals evolutionary insights into the conquest of land by plants.</title>
        <authorList>
            <person name="Rensing S."/>
            <person name="Lang D."/>
            <person name="Zimmer A."/>
            <person name="Terry A."/>
            <person name="Salamov A."/>
            <person name="Shapiro H."/>
            <person name="Nishiyama T."/>
            <person name="Perroud P.-F."/>
            <person name="Lindquist E."/>
            <person name="Kamisugi Y."/>
            <person name="Tanahashi T."/>
            <person name="Sakakibara K."/>
            <person name="Fujita T."/>
            <person name="Oishi K."/>
            <person name="Shin-I T."/>
            <person name="Kuroki Y."/>
            <person name="Toyoda A."/>
            <person name="Suzuki Y."/>
            <person name="Hashimoto A."/>
            <person name="Yamaguchi K."/>
            <person name="Sugano A."/>
            <person name="Kohara Y."/>
            <person name="Fujiyama A."/>
            <person name="Anterola A."/>
            <person name="Aoki S."/>
            <person name="Ashton N."/>
            <person name="Barbazuk W.B."/>
            <person name="Barker E."/>
            <person name="Bennetzen J."/>
            <person name="Bezanilla M."/>
            <person name="Blankenship R."/>
            <person name="Cho S.H."/>
            <person name="Dutcher S."/>
            <person name="Estelle M."/>
            <person name="Fawcett J.A."/>
            <person name="Gundlach H."/>
            <person name="Hanada K."/>
            <person name="Heyl A."/>
            <person name="Hicks K.A."/>
            <person name="Hugh J."/>
            <person name="Lohr M."/>
            <person name="Mayer K."/>
            <person name="Melkozernov A."/>
            <person name="Murata T."/>
            <person name="Nelson D."/>
            <person name="Pils B."/>
            <person name="Prigge M."/>
            <person name="Reiss B."/>
            <person name="Renner T."/>
            <person name="Rombauts S."/>
            <person name="Rushton P."/>
            <person name="Sanderfoot A."/>
            <person name="Schween G."/>
            <person name="Shiu S.-H."/>
            <person name="Stueber K."/>
            <person name="Theodoulou F.L."/>
            <person name="Tu H."/>
            <person name="Van de Peer Y."/>
            <person name="Verrier P.J."/>
            <person name="Waters E."/>
            <person name="Wood A."/>
            <person name="Yang L."/>
            <person name="Cove D."/>
            <person name="Cuming A."/>
            <person name="Hasebe M."/>
            <person name="Lucas S."/>
            <person name="Mishler D.B."/>
            <person name="Reski R."/>
            <person name="Grigoriev I."/>
            <person name="Quatrano R.S."/>
            <person name="Boore J.L."/>
        </authorList>
    </citation>
    <scope>NUCLEOTIDE SEQUENCE [LARGE SCALE GENOMIC DNA]</scope>
</reference>
<evidence type="ECO:0000313" key="1">
    <source>
        <dbReference type="EMBL" id="EDQ48714.1"/>
    </source>
</evidence>
<evidence type="ECO:0000313" key="2">
    <source>
        <dbReference type="EMBL" id="EDQ55409.1"/>
    </source>
</evidence>
<dbReference type="AlphaFoldDB" id="A9TMH0"/>
<protein>
    <submittedName>
        <fullName evidence="2">Predicted protein</fullName>
    </submittedName>
</protein>
<name>A9TMH0_PHYPA</name>
<gene>
    <name evidence="1" type="ORF">PHYPADRAFT_103269</name>
    <name evidence="2" type="ORF">PHYPADRAFT_94666</name>
</gene>
<proteinExistence type="predicted"/>
<dbReference type="EMBL" id="DS545154">
    <property type="protein sequence ID" value="EDQ55409.1"/>
    <property type="molecule type" value="Genomic_DNA"/>
</dbReference>
<dbReference type="EMBL" id="DS546028">
    <property type="protein sequence ID" value="EDQ48714.1"/>
    <property type="molecule type" value="Genomic_DNA"/>
</dbReference>
<organism>
    <name type="scientific">Physcomitrium patens</name>
    <name type="common">Spreading-leaved earth moss</name>
    <name type="synonym">Physcomitrella patens</name>
    <dbReference type="NCBI Taxonomy" id="3218"/>
    <lineage>
        <taxon>Eukaryota</taxon>
        <taxon>Viridiplantae</taxon>
        <taxon>Streptophyta</taxon>
        <taxon>Embryophyta</taxon>
        <taxon>Bryophyta</taxon>
        <taxon>Bryophytina</taxon>
        <taxon>Bryopsida</taxon>
        <taxon>Funariidae</taxon>
        <taxon>Funariales</taxon>
        <taxon>Funariaceae</taxon>
        <taxon>Physcomitrium</taxon>
    </lineage>
</organism>
<accession>A9TMH0</accession>
<sequence length="403" mass="44061">MAKWRAKMEGSCGTTSSSVVADNLGTGSCKVCSAGSHFLDQTKVSVPVVVINSRKLSGRTVSSSQTQFAEGTEFYHCRDRPLPFRGGFVDIREISSWKHIWVVAKEREMSTNFECTEDQTAIRVGGWTVNLTSAPLGKSCTQPTRTKKWRYSCTSVSLYMATINYNSSLDNEKIYIALTGRFVTCKEASLLQGSEIKGLILHCIFHRARWSRSRLGPRTVPDHITAHTGATPPSGPILQFRALSTNAMAHLPTLHPHLAGFAPAVYNVSRSGYLHPKLAQYATYPFHTYSQPQHRSTTSSHYPKTFLNASGTFHVESLNVHIDAVNALAVYTQNVPLYSGSGDTTIKVFQKQEMSCEGRSTSWGRHAAVKSVGAGAFFSVQGPSGSSVEDGKPGTYSIVQDHG</sequence>